<evidence type="ECO:0000313" key="3">
    <source>
        <dbReference type="Proteomes" id="UP001233172"/>
    </source>
</evidence>
<keyword evidence="3" id="KW-1185">Reference proteome</keyword>
<dbReference type="AlphaFoldDB" id="A0AAD8C586"/>
<name>A0AAD8C586_BIOPF</name>
<comment type="caution">
    <text evidence="2">The sequence shown here is derived from an EMBL/GenBank/DDBJ whole genome shotgun (WGS) entry which is preliminary data.</text>
</comment>
<dbReference type="Proteomes" id="UP001233172">
    <property type="component" value="Unassembled WGS sequence"/>
</dbReference>
<reference evidence="2" key="1">
    <citation type="journal article" date="2023" name="PLoS Negl. Trop. Dis.">
        <title>A genome sequence for Biomphalaria pfeifferi, the major vector snail for the human-infecting parasite Schistosoma mansoni.</title>
        <authorList>
            <person name="Bu L."/>
            <person name="Lu L."/>
            <person name="Laidemitt M.R."/>
            <person name="Zhang S.M."/>
            <person name="Mutuku M."/>
            <person name="Mkoji G."/>
            <person name="Steinauer M."/>
            <person name="Loker E.S."/>
        </authorList>
    </citation>
    <scope>NUCLEOTIDE SEQUENCE</scope>
    <source>
        <strain evidence="2">KasaAsao</strain>
    </source>
</reference>
<reference evidence="2" key="2">
    <citation type="submission" date="2023-04" db="EMBL/GenBank/DDBJ databases">
        <authorList>
            <person name="Bu L."/>
            <person name="Lu L."/>
            <person name="Laidemitt M.R."/>
            <person name="Zhang S.M."/>
            <person name="Mutuku M."/>
            <person name="Mkoji G."/>
            <person name="Steinauer M."/>
            <person name="Loker E.S."/>
        </authorList>
    </citation>
    <scope>NUCLEOTIDE SEQUENCE</scope>
    <source>
        <strain evidence="2">KasaAsao</strain>
        <tissue evidence="2">Whole Snail</tissue>
    </source>
</reference>
<proteinExistence type="predicted"/>
<feature type="compositionally biased region" description="Pro residues" evidence="1">
    <location>
        <begin position="42"/>
        <end position="53"/>
    </location>
</feature>
<sequence>MVAPVPQPSVIDPSDQPEEDTYVVSTMAVAPQPSATDLSEPELPPVLPHPSSSPPGVENILANGVEVLVLYDSDCSFSAVINKTLIDPSDLTGGTVTIQSRYT</sequence>
<evidence type="ECO:0000313" key="2">
    <source>
        <dbReference type="EMBL" id="KAK0065754.1"/>
    </source>
</evidence>
<gene>
    <name evidence="2" type="ORF">Bpfe_004551</name>
</gene>
<feature type="region of interest" description="Disordered" evidence="1">
    <location>
        <begin position="1"/>
        <end position="20"/>
    </location>
</feature>
<protein>
    <submittedName>
        <fullName evidence="2">Uncharacterized protein</fullName>
    </submittedName>
</protein>
<dbReference type="EMBL" id="JASAOG010000012">
    <property type="protein sequence ID" value="KAK0065754.1"/>
    <property type="molecule type" value="Genomic_DNA"/>
</dbReference>
<accession>A0AAD8C586</accession>
<evidence type="ECO:0000256" key="1">
    <source>
        <dbReference type="SAM" id="MobiDB-lite"/>
    </source>
</evidence>
<feature type="region of interest" description="Disordered" evidence="1">
    <location>
        <begin position="32"/>
        <end position="54"/>
    </location>
</feature>
<organism evidence="2 3">
    <name type="scientific">Biomphalaria pfeifferi</name>
    <name type="common">Bloodfluke planorb</name>
    <name type="synonym">Freshwater snail</name>
    <dbReference type="NCBI Taxonomy" id="112525"/>
    <lineage>
        <taxon>Eukaryota</taxon>
        <taxon>Metazoa</taxon>
        <taxon>Spiralia</taxon>
        <taxon>Lophotrochozoa</taxon>
        <taxon>Mollusca</taxon>
        <taxon>Gastropoda</taxon>
        <taxon>Heterobranchia</taxon>
        <taxon>Euthyneura</taxon>
        <taxon>Panpulmonata</taxon>
        <taxon>Hygrophila</taxon>
        <taxon>Lymnaeoidea</taxon>
        <taxon>Planorbidae</taxon>
        <taxon>Biomphalaria</taxon>
    </lineage>
</organism>